<dbReference type="InterPro" id="IPR028098">
    <property type="entry name" value="Glyco_trans_4-like_N"/>
</dbReference>
<dbReference type="CDD" id="cd03801">
    <property type="entry name" value="GT4_PimA-like"/>
    <property type="match status" value="1"/>
</dbReference>
<proteinExistence type="predicted"/>
<dbReference type="Pfam" id="PF00534">
    <property type="entry name" value="Glycos_transf_1"/>
    <property type="match status" value="1"/>
</dbReference>
<dbReference type="RefSeq" id="WP_103426263.1">
    <property type="nucleotide sequence ID" value="NZ_CP026309.1"/>
</dbReference>
<dbReference type="InterPro" id="IPR050194">
    <property type="entry name" value="Glycosyltransferase_grp1"/>
</dbReference>
<evidence type="ECO:0000259" key="2">
    <source>
        <dbReference type="Pfam" id="PF13439"/>
    </source>
</evidence>
<dbReference type="Gene3D" id="3.40.50.2000">
    <property type="entry name" value="Glycogen Phosphorylase B"/>
    <property type="match status" value="2"/>
</dbReference>
<feature type="domain" description="Glycosyltransferase subfamily 4-like N-terminal" evidence="2">
    <location>
        <begin position="78"/>
        <end position="195"/>
    </location>
</feature>
<accession>A0A2I8VL05</accession>
<name>A0A2I8VL05_9EURY</name>
<dbReference type="Pfam" id="PF13439">
    <property type="entry name" value="Glyco_transf_4"/>
    <property type="match status" value="1"/>
</dbReference>
<feature type="domain" description="Glycosyl transferase family 1" evidence="1">
    <location>
        <begin position="204"/>
        <end position="366"/>
    </location>
</feature>
<dbReference type="InterPro" id="IPR001296">
    <property type="entry name" value="Glyco_trans_1"/>
</dbReference>
<protein>
    <submittedName>
        <fullName evidence="3">Glycosyltransferase family 4 protein</fullName>
    </submittedName>
</protein>
<dbReference type="OrthoDB" id="132546at2157"/>
<dbReference type="EMBL" id="CP026309">
    <property type="protein sequence ID" value="AUV82574.1"/>
    <property type="molecule type" value="Genomic_DNA"/>
</dbReference>
<dbReference type="PANTHER" id="PTHR45947:SF15">
    <property type="entry name" value="TEICHURONIC ACID BIOSYNTHESIS GLYCOSYLTRANSFERASE TUAC-RELATED"/>
    <property type="match status" value="1"/>
</dbReference>
<evidence type="ECO:0000313" key="3">
    <source>
        <dbReference type="EMBL" id="AUV82574.1"/>
    </source>
</evidence>
<evidence type="ECO:0000259" key="1">
    <source>
        <dbReference type="Pfam" id="PF00534"/>
    </source>
</evidence>
<evidence type="ECO:0000313" key="4">
    <source>
        <dbReference type="Proteomes" id="UP000236584"/>
    </source>
</evidence>
<dbReference type="GeneID" id="35593179"/>
<dbReference type="GO" id="GO:0016757">
    <property type="term" value="F:glycosyltransferase activity"/>
    <property type="evidence" value="ECO:0007669"/>
    <property type="project" value="InterPro"/>
</dbReference>
<keyword evidence="3" id="KW-0808">Transferase</keyword>
<dbReference type="AlphaFoldDB" id="A0A2I8VL05"/>
<dbReference type="KEGG" id="srub:C2R22_13770"/>
<sequence>MYSIVASAVNHPDSVNPYQGLFNQRILSSLAETDVSLDAVSPRPFAPPVGPYSEYSELPRVEEWGSYETHLPRFWYLLPKRLFYGHAGRSFAKRVPPYVERTFDVPDVVHACHIYLDGYGMLPYCREHDLPLFVVGHGAILNDFDDLASDVRKQVRETLDEATGVLCVSDALAEKARQHTDAAKVSTVPIGADPENFPTEEEATLRRELGIDPETTVVLFVGQFIERKGVGELVEVLPTLDLTNTEFVFVGSGGEMESDLRAAVSESRSPAGAVRTGISTAKLRQWYAVADLLVLPSHAEGRPTVIYEAMASETAVLATPVGGVSEQVVDGETGVLIPPGDVDALEAELTRLTEDRERLGEMGRRGHDRLRENEWTWDGHARRVRRLHEAALE</sequence>
<reference evidence="3 4" key="1">
    <citation type="submission" date="2018-01" db="EMBL/GenBank/DDBJ databases">
        <title>Complete genome sequence of Salinigranum rubrum GX10T, an extremely halophilic archaeon isolated from a marine solar saltern.</title>
        <authorList>
            <person name="Han S."/>
        </authorList>
    </citation>
    <scope>NUCLEOTIDE SEQUENCE [LARGE SCALE GENOMIC DNA]</scope>
    <source>
        <strain evidence="3 4">GX10</strain>
    </source>
</reference>
<organism evidence="3 4">
    <name type="scientific">Salinigranum rubrum</name>
    <dbReference type="NCBI Taxonomy" id="755307"/>
    <lineage>
        <taxon>Archaea</taxon>
        <taxon>Methanobacteriati</taxon>
        <taxon>Methanobacteriota</taxon>
        <taxon>Stenosarchaea group</taxon>
        <taxon>Halobacteria</taxon>
        <taxon>Halobacteriales</taxon>
        <taxon>Haloferacaceae</taxon>
        <taxon>Salinigranum</taxon>
    </lineage>
</organism>
<dbReference type="SUPFAM" id="SSF53756">
    <property type="entry name" value="UDP-Glycosyltransferase/glycogen phosphorylase"/>
    <property type="match status" value="1"/>
</dbReference>
<dbReference type="Proteomes" id="UP000236584">
    <property type="component" value="Chromosome"/>
</dbReference>
<dbReference type="PANTHER" id="PTHR45947">
    <property type="entry name" value="SULFOQUINOVOSYL TRANSFERASE SQD2"/>
    <property type="match status" value="1"/>
</dbReference>
<gene>
    <name evidence="3" type="ORF">C2R22_13770</name>
</gene>
<keyword evidence="4" id="KW-1185">Reference proteome</keyword>